<dbReference type="InterPro" id="IPR012903">
    <property type="entry name" value="Nif11"/>
</dbReference>
<accession>A0A930VN21</accession>
<gene>
    <name evidence="2" type="ORF">ISU10_18010</name>
</gene>
<name>A0A930VN21_9ACTN</name>
<keyword evidence="3" id="KW-1185">Reference proteome</keyword>
<dbReference type="RefSeq" id="WP_194697814.1">
    <property type="nucleotide sequence ID" value="NZ_JADKPO010000029.1"/>
</dbReference>
<dbReference type="Proteomes" id="UP000660668">
    <property type="component" value="Unassembled WGS sequence"/>
</dbReference>
<dbReference type="Pfam" id="PF07862">
    <property type="entry name" value="Nif11"/>
    <property type="match status" value="1"/>
</dbReference>
<reference evidence="2" key="1">
    <citation type="submission" date="2020-11" db="EMBL/GenBank/DDBJ databases">
        <title>Nocardioides cynanchi sp. nov., isolated from soil of rhizosphere of Cynanchum wilfordii.</title>
        <authorList>
            <person name="Lee J.-S."/>
            <person name="Suh M.K."/>
            <person name="Kim J.-S."/>
        </authorList>
    </citation>
    <scope>NUCLEOTIDE SEQUENCE</scope>
    <source>
        <strain evidence="2">KCTC 19276</strain>
    </source>
</reference>
<evidence type="ECO:0000313" key="3">
    <source>
        <dbReference type="Proteomes" id="UP000660668"/>
    </source>
</evidence>
<comment type="caution">
    <text evidence="2">The sequence shown here is derived from an EMBL/GenBank/DDBJ whole genome shotgun (WGS) entry which is preliminary data.</text>
</comment>
<protein>
    <submittedName>
        <fullName evidence="2">Nif11-like leader peptide family RiPP</fullName>
    </submittedName>
</protein>
<feature type="domain" description="Nif11" evidence="1">
    <location>
        <begin position="5"/>
        <end position="48"/>
    </location>
</feature>
<dbReference type="AlphaFoldDB" id="A0A930VN21"/>
<evidence type="ECO:0000259" key="1">
    <source>
        <dbReference type="Pfam" id="PF07862"/>
    </source>
</evidence>
<dbReference type="NCBIfam" id="TIGR03798">
    <property type="entry name" value="leader_Nif11"/>
    <property type="match status" value="1"/>
</dbReference>
<proteinExistence type="predicted"/>
<dbReference type="EMBL" id="JADKPO010000029">
    <property type="protein sequence ID" value="MBF4769667.1"/>
    <property type="molecule type" value="Genomic_DNA"/>
</dbReference>
<organism evidence="2 3">
    <name type="scientific">Nocardioides agariphilus</name>
    <dbReference type="NCBI Taxonomy" id="433664"/>
    <lineage>
        <taxon>Bacteria</taxon>
        <taxon>Bacillati</taxon>
        <taxon>Actinomycetota</taxon>
        <taxon>Actinomycetes</taxon>
        <taxon>Propionibacteriales</taxon>
        <taxon>Nocardioidaceae</taxon>
        <taxon>Nocardioides</taxon>
    </lineage>
</organism>
<evidence type="ECO:0000313" key="2">
    <source>
        <dbReference type="EMBL" id="MBF4769667.1"/>
    </source>
</evidence>
<sequence>MGTIDAEAFLERLETDDAFAATMQAAGGDPDATHRLAAEAGYSFTHDEMLEALANVYGVELTLEQLEQIAAGDAGHIIVSASVTAPLYGSVMMGAAAG</sequence>
<dbReference type="InterPro" id="IPR022516">
    <property type="entry name" value="CHP03798_Ocin"/>
</dbReference>